<accession>A0A2N7TX39</accession>
<dbReference type="AlphaFoldDB" id="A0A2N7TX39"/>
<dbReference type="NCBIfam" id="NF037995">
    <property type="entry name" value="TRAP_S1"/>
    <property type="match status" value="1"/>
</dbReference>
<dbReference type="OrthoDB" id="9799287at2"/>
<evidence type="ECO:0000256" key="2">
    <source>
        <dbReference type="SAM" id="SignalP"/>
    </source>
</evidence>
<keyword evidence="1 2" id="KW-0732">Signal</keyword>
<proteinExistence type="predicted"/>
<keyword evidence="4" id="KW-1185">Reference proteome</keyword>
<protein>
    <submittedName>
        <fullName evidence="3">C4-dicarboxylate ABC transporter substrate-binding protein</fullName>
    </submittedName>
</protein>
<dbReference type="EMBL" id="PNRF01000042">
    <property type="protein sequence ID" value="PMR72740.1"/>
    <property type="molecule type" value="Genomic_DNA"/>
</dbReference>
<dbReference type="GO" id="GO:0055085">
    <property type="term" value="P:transmembrane transport"/>
    <property type="evidence" value="ECO:0007669"/>
    <property type="project" value="InterPro"/>
</dbReference>
<dbReference type="PANTHER" id="PTHR33376:SF5">
    <property type="entry name" value="EXTRACYTOPLASMIC SOLUTE RECEPTOR PROTEIN"/>
    <property type="match status" value="1"/>
</dbReference>
<evidence type="ECO:0000256" key="1">
    <source>
        <dbReference type="ARBA" id="ARBA00022729"/>
    </source>
</evidence>
<reference evidence="3 4" key="1">
    <citation type="submission" date="2018-01" db="EMBL/GenBank/DDBJ databases">
        <title>Halomonas endophytica sp. nov., isolated from storage liquid in the stems of Populus euphratica.</title>
        <authorList>
            <person name="Chen C."/>
        </authorList>
    </citation>
    <scope>NUCLEOTIDE SEQUENCE [LARGE SCALE GENOMIC DNA]</scope>
    <source>
        <strain evidence="3 4">MC28</strain>
    </source>
</reference>
<dbReference type="Pfam" id="PF03480">
    <property type="entry name" value="DctP"/>
    <property type="match status" value="1"/>
</dbReference>
<dbReference type="Proteomes" id="UP000235803">
    <property type="component" value="Unassembled WGS sequence"/>
</dbReference>
<evidence type="ECO:0000313" key="3">
    <source>
        <dbReference type="EMBL" id="PMR72740.1"/>
    </source>
</evidence>
<name>A0A2N7TX39_9GAMM</name>
<organism evidence="3 4">
    <name type="scientific">Billgrantia endophytica</name>
    <dbReference type="NCBI Taxonomy" id="2033802"/>
    <lineage>
        <taxon>Bacteria</taxon>
        <taxon>Pseudomonadati</taxon>
        <taxon>Pseudomonadota</taxon>
        <taxon>Gammaproteobacteria</taxon>
        <taxon>Oceanospirillales</taxon>
        <taxon>Halomonadaceae</taxon>
        <taxon>Billgrantia</taxon>
    </lineage>
</organism>
<evidence type="ECO:0000313" key="4">
    <source>
        <dbReference type="Proteomes" id="UP000235803"/>
    </source>
</evidence>
<sequence>MLNRTCRTGLLVTSLAALTVASQFAQATTTLRFHSGYAESRPEAQHLNDFAAYVDELSGGELKIDVFHAGSLGLSEPDMLRVLQRGNVDMALLYGEYYTRDAPALAAVYAQGAITEPGQHMEILPIIREIYEEGFSKWGIQTIGGIVSPVFSVGIHCKEPINSLAQLERKAIRVWSSQLVDAFDRLSISAEVIPQNDMYMALQTGVVDCAYYLSTVAETVSLHEVAEYEAYLHPWAAVPAMFGVSQQTWGRLSDDHRQVLIEAGEYMWEKTGDAAVDPVREQAARERRESLGVTILDDFSEEDVSRFQEAAMVAWQRIAERAGDEGTRNYATVTEYLQEIHD</sequence>
<dbReference type="Gene3D" id="3.40.190.170">
    <property type="entry name" value="Bacterial extracellular solute-binding protein, family 7"/>
    <property type="match status" value="1"/>
</dbReference>
<dbReference type="InterPro" id="IPR018389">
    <property type="entry name" value="DctP_fam"/>
</dbReference>
<dbReference type="InterPro" id="IPR038404">
    <property type="entry name" value="TRAP_DctP_sf"/>
</dbReference>
<comment type="caution">
    <text evidence="3">The sequence shown here is derived from an EMBL/GenBank/DDBJ whole genome shotgun (WGS) entry which is preliminary data.</text>
</comment>
<gene>
    <name evidence="3" type="ORF">C1H69_20045</name>
</gene>
<dbReference type="PANTHER" id="PTHR33376">
    <property type="match status" value="1"/>
</dbReference>
<feature type="signal peptide" evidence="2">
    <location>
        <begin position="1"/>
        <end position="27"/>
    </location>
</feature>
<feature type="chain" id="PRO_5015009180" evidence="2">
    <location>
        <begin position="28"/>
        <end position="342"/>
    </location>
</feature>